<dbReference type="Pfam" id="PF00106">
    <property type="entry name" value="adh_short"/>
    <property type="match status" value="1"/>
</dbReference>
<dbReference type="STRING" id="1890364.A0A2P6NFJ7"/>
<organism evidence="2 3">
    <name type="scientific">Planoprotostelium fungivorum</name>
    <dbReference type="NCBI Taxonomy" id="1890364"/>
    <lineage>
        <taxon>Eukaryota</taxon>
        <taxon>Amoebozoa</taxon>
        <taxon>Evosea</taxon>
        <taxon>Variosea</taxon>
        <taxon>Cavosteliida</taxon>
        <taxon>Cavosteliaceae</taxon>
        <taxon>Planoprotostelium</taxon>
    </lineage>
</organism>
<reference evidence="2 3" key="1">
    <citation type="journal article" date="2018" name="Genome Biol. Evol.">
        <title>Multiple Roots of Fruiting Body Formation in Amoebozoa.</title>
        <authorList>
            <person name="Hillmann F."/>
            <person name="Forbes G."/>
            <person name="Novohradska S."/>
            <person name="Ferling I."/>
            <person name="Riege K."/>
            <person name="Groth M."/>
            <person name="Westermann M."/>
            <person name="Marz M."/>
            <person name="Spaller T."/>
            <person name="Winckler T."/>
            <person name="Schaap P."/>
            <person name="Glockner G."/>
        </authorList>
    </citation>
    <scope>NUCLEOTIDE SEQUENCE [LARGE SCALE GENOMIC DNA]</scope>
    <source>
        <strain evidence="2 3">Jena</strain>
    </source>
</reference>
<dbReference type="AlphaFoldDB" id="A0A2P6NFJ7"/>
<keyword evidence="3" id="KW-1185">Reference proteome</keyword>
<dbReference type="InterPro" id="IPR002347">
    <property type="entry name" value="SDR_fam"/>
</dbReference>
<name>A0A2P6NFJ7_9EUKA</name>
<dbReference type="OrthoDB" id="25491at2759"/>
<evidence type="ECO:0000313" key="2">
    <source>
        <dbReference type="EMBL" id="PRP82739.1"/>
    </source>
</evidence>
<dbReference type="SUPFAM" id="SSF51735">
    <property type="entry name" value="NAD(P)-binding Rossmann-fold domains"/>
    <property type="match status" value="1"/>
</dbReference>
<comment type="caution">
    <text evidence="2">The sequence shown here is derived from an EMBL/GenBank/DDBJ whole genome shotgun (WGS) entry which is preliminary data.</text>
</comment>
<keyword evidence="1" id="KW-0560">Oxidoreductase</keyword>
<dbReference type="PRINTS" id="PR00081">
    <property type="entry name" value="GDHRDH"/>
</dbReference>
<dbReference type="PANTHER" id="PTHR43157">
    <property type="entry name" value="PHOSPHATIDYLINOSITOL-GLYCAN BIOSYNTHESIS CLASS F PROTEIN-RELATED"/>
    <property type="match status" value="1"/>
</dbReference>
<proteinExistence type="predicted"/>
<dbReference type="EMBL" id="MDYQ01000096">
    <property type="protein sequence ID" value="PRP82739.1"/>
    <property type="molecule type" value="Genomic_DNA"/>
</dbReference>
<dbReference type="CDD" id="cd05327">
    <property type="entry name" value="retinol-DH_like_SDR_c_like"/>
    <property type="match status" value="1"/>
</dbReference>
<evidence type="ECO:0000256" key="1">
    <source>
        <dbReference type="ARBA" id="ARBA00023002"/>
    </source>
</evidence>
<sequence length="326" mass="35340">MILGPRSDNSEELSLPREITSKARQQQHTPGNMGANLSYEANDLSGKNVIVTGGNAGIGLVTARELAKLGASVTIACRDPTRAQNAVEELSKVGANVQTLPLDLASFESVQTFAKSYGEKHDALHILVLNAGIMALPERKTTKDGLEMQMGTNHFGHFLLTGLLMDRLKAAQGARVVTVASSAHQMASLDLDDLQSEKNYSKWKAYGNSKLANVLFAKELQKRSDANGWKIDAFSVHPGVIGTDLWNHNSGVQGAFLRFGRKFMRDTEEGAKTSLYCAVDRDAEKNKGGYFSDCAPKSGTSATRDDELAAGLWEKSEDICKVKYDA</sequence>
<dbReference type="PANTHER" id="PTHR43157:SF31">
    <property type="entry name" value="PHOSPHATIDYLINOSITOL-GLYCAN BIOSYNTHESIS CLASS F PROTEIN"/>
    <property type="match status" value="1"/>
</dbReference>
<dbReference type="InParanoid" id="A0A2P6NFJ7"/>
<evidence type="ECO:0000313" key="3">
    <source>
        <dbReference type="Proteomes" id="UP000241769"/>
    </source>
</evidence>
<dbReference type="Gene3D" id="3.40.50.720">
    <property type="entry name" value="NAD(P)-binding Rossmann-like Domain"/>
    <property type="match status" value="1"/>
</dbReference>
<gene>
    <name evidence="2" type="ORF">PROFUN_09824</name>
</gene>
<dbReference type="FunCoup" id="A0A2P6NFJ7">
    <property type="interactions" value="76"/>
</dbReference>
<dbReference type="Proteomes" id="UP000241769">
    <property type="component" value="Unassembled WGS sequence"/>
</dbReference>
<protein>
    <submittedName>
        <fullName evidence="2">Retinol dehydrogenase 11-like</fullName>
    </submittedName>
</protein>
<dbReference type="InterPro" id="IPR036291">
    <property type="entry name" value="NAD(P)-bd_dom_sf"/>
</dbReference>
<dbReference type="GO" id="GO:0016491">
    <property type="term" value="F:oxidoreductase activity"/>
    <property type="evidence" value="ECO:0007669"/>
    <property type="project" value="UniProtKB-KW"/>
</dbReference>
<accession>A0A2P6NFJ7</accession>